<dbReference type="InterPro" id="IPR007761">
    <property type="entry name" value="MtlR-like"/>
</dbReference>
<gene>
    <name evidence="3" type="ORF">ACX05_10980</name>
    <name evidence="7" type="ORF">AKG60_14560</name>
    <name evidence="8" type="ORF">EHC69_18260</name>
    <name evidence="9" type="ORF">FVP01_05325</name>
    <name evidence="6" type="ORF">HKB16_10845</name>
    <name evidence="5" type="ORF">HKB21_09125</name>
    <name evidence="1" type="ORF">I7278_09650</name>
    <name evidence="2" type="ORF">I7278_29280</name>
    <name evidence="4" type="ORF">IB292_10305</name>
    <name evidence="10" type="ORF">M5598_21620</name>
    <name evidence="11" type="ORF">O1Q84_25255</name>
</gene>
<evidence type="ECO:0000313" key="10">
    <source>
        <dbReference type="EMBL" id="UYV28321.1"/>
    </source>
</evidence>
<evidence type="ECO:0000313" key="9">
    <source>
        <dbReference type="EMBL" id="TXN18406.1"/>
    </source>
</evidence>
<evidence type="ECO:0000313" key="4">
    <source>
        <dbReference type="EMBL" id="MCC3805431.1"/>
    </source>
</evidence>
<dbReference type="EMBL" id="VRMQ01000001">
    <property type="protein sequence ID" value="TXN18406.1"/>
    <property type="molecule type" value="Genomic_DNA"/>
</dbReference>
<dbReference type="AlphaFoldDB" id="A0A072JB94"/>
<dbReference type="Proteomes" id="UP000191946">
    <property type="component" value="Unassembled WGS sequence"/>
</dbReference>
<dbReference type="EMBL" id="CP114195">
    <property type="protein sequence ID" value="WAT92663.1"/>
    <property type="molecule type" value="Genomic_DNA"/>
</dbReference>
<dbReference type="OMA" id="VSKLMFA"/>
<evidence type="ECO:0000313" key="1">
    <source>
        <dbReference type="EMBL" id="HAS6677071.1"/>
    </source>
</evidence>
<sequence>MSREDELLEKLDECENATAFLQVSNKIINLKLKALLPSVFVQDDLVKEYAVDPLLREDGPLVTTDVVSKLMFAMGKISLQTYADIGLYDQVLEYVVTQPEKIAFTDDVIYDFIKNQAVLSSQQDCFYLESINQLKFSSFESFSQMRYESLIKTVLKLSCEMLIERIEEEINQ</sequence>
<dbReference type="GeneID" id="1191191"/>
<reference evidence="7 13" key="2">
    <citation type="submission" date="2015-08" db="EMBL/GenBank/DDBJ databases">
        <title>Draft Genome Sequences of Vibrio parahaemolyticus Strains.</title>
        <authorList>
            <person name="Gonzalez-Escalona N."/>
            <person name="DePaola A."/>
        </authorList>
    </citation>
    <scope>NUCLEOTIDE SEQUENCE [LARGE SCALE GENOMIC DNA]</scope>
    <source>
        <strain evidence="7 13">CFSAN001621</strain>
    </source>
</reference>
<organism evidence="2">
    <name type="scientific">Vibrio parahaemolyticus</name>
    <dbReference type="NCBI Taxonomy" id="670"/>
    <lineage>
        <taxon>Bacteria</taxon>
        <taxon>Pseudomonadati</taxon>
        <taxon>Pseudomonadota</taxon>
        <taxon>Gammaproteobacteria</taxon>
        <taxon>Vibrionales</taxon>
        <taxon>Vibrionaceae</taxon>
        <taxon>Vibrio</taxon>
    </lineage>
</organism>
<evidence type="ECO:0000313" key="14">
    <source>
        <dbReference type="Proteomes" id="UP000321504"/>
    </source>
</evidence>
<reference evidence="3 12" key="1">
    <citation type="submission" date="2015-07" db="EMBL/GenBank/DDBJ databases">
        <title>Foodborne Vibrio parahaemolyticus Isolates.</title>
        <authorList>
            <person name="Ronholm J."/>
            <person name="Petronella N."/>
            <person name="Kenwell R."/>
            <person name="Banerjee S."/>
        </authorList>
    </citation>
    <scope>NUCLEOTIDE SEQUENCE [LARGE SCALE GENOMIC DNA]</scope>
    <source>
        <strain evidence="3 12">HS-06-05</strain>
    </source>
</reference>
<dbReference type="RefSeq" id="WP_005462031.1">
    <property type="nucleotide sequence ID" value="NZ_CABMHD010000003.1"/>
</dbReference>
<reference evidence="4" key="8">
    <citation type="submission" date="2020-09" db="EMBL/GenBank/DDBJ databases">
        <title>Genome sequence of Vibrio parahaemolyticus isolates.</title>
        <authorList>
            <person name="Hammerl J.A."/>
            <person name="Strauch E."/>
        </authorList>
    </citation>
    <scope>NUCLEOTIDE SEQUENCE</scope>
    <source>
        <strain evidence="4">17-VB00146</strain>
    </source>
</reference>
<dbReference type="EMBL" id="JABCLD010001111">
    <property type="protein sequence ID" value="NMU25785.1"/>
    <property type="molecule type" value="Genomic_DNA"/>
</dbReference>
<reference evidence="8 15" key="4">
    <citation type="submission" date="2018-12" db="EMBL/GenBank/DDBJ databases">
        <title>Genomic insights into the evolutionary origins and pathogenicity of five Vibrio parahaemolyticus strains isolated from the shrimp with acute hepatopancreatic necrosis disease (AHPND).</title>
        <authorList>
            <person name="Yang Q."/>
            <person name="Dong X."/>
            <person name="Xie G."/>
            <person name="Fu S."/>
            <person name="Zou P."/>
            <person name="Sun J."/>
            <person name="Wang Y."/>
            <person name="Huang J."/>
        </authorList>
    </citation>
    <scope>NUCLEOTIDE SEQUENCE [LARGE SCALE GENOMIC DNA]</scope>
    <source>
        <strain evidence="8 15">20160303005-1</strain>
    </source>
</reference>
<dbReference type="OrthoDB" id="5828823at2"/>
<reference evidence="10" key="9">
    <citation type="submission" date="2022-05" db="EMBL/GenBank/DDBJ databases">
        <title>Megaplasmid of Vibrio parahaemolyticus.</title>
        <authorList>
            <person name="Strauch E."/>
            <person name="Borowiak M."/>
        </authorList>
    </citation>
    <scope>NUCLEOTIDE SEQUENCE</scope>
    <source>
        <strain evidence="10">16-VB00198</strain>
    </source>
</reference>
<dbReference type="Proteomes" id="UP001156560">
    <property type="component" value="Chromosome 2"/>
</dbReference>
<dbReference type="EMBL" id="DACQKT010000084">
    <property type="protein sequence ID" value="HAS6680852.1"/>
    <property type="molecule type" value="Genomic_DNA"/>
</dbReference>
<dbReference type="EMBL" id="CP034299">
    <property type="protein sequence ID" value="QHH11256.1"/>
    <property type="molecule type" value="Genomic_DNA"/>
</dbReference>
<reference evidence="11" key="10">
    <citation type="submission" date="2022-12" db="EMBL/GenBank/DDBJ databases">
        <title>Vibrio parahaemolyticus become highly virulent by producing novel Tc toxins.</title>
        <authorList>
            <person name="Yang F."/>
            <person name="You Y."/>
            <person name="Lai Q."/>
            <person name="Xu L."/>
            <person name="Li F."/>
        </authorList>
    </citation>
    <scope>NUCLEOTIDE SEQUENCE</scope>
    <source>
        <strain evidence="11">Vp-HL-202005</strain>
    </source>
</reference>
<dbReference type="SUPFAM" id="SSF158668">
    <property type="entry name" value="MtlR-like"/>
    <property type="match status" value="1"/>
</dbReference>
<dbReference type="Proteomes" id="UP000321504">
    <property type="component" value="Unassembled WGS sequence"/>
</dbReference>
<dbReference type="Proteomes" id="UP001163036">
    <property type="component" value="Chromosome 2"/>
</dbReference>
<keyword evidence="13" id="KW-1185">Reference proteome</keyword>
<dbReference type="PANTHER" id="PTHR37941:SF1">
    <property type="entry name" value="FUMARASE E-RELATED"/>
    <property type="match status" value="1"/>
</dbReference>
<dbReference type="Proteomes" id="UP000555836">
    <property type="component" value="Unassembled WGS sequence"/>
</dbReference>
<name>A0A072JB94_VIBPH</name>
<evidence type="ECO:0000313" key="15">
    <source>
        <dbReference type="Proteomes" id="UP000464718"/>
    </source>
</evidence>
<proteinExistence type="predicted"/>
<dbReference type="Pfam" id="PF05068">
    <property type="entry name" value="MtlR"/>
    <property type="match status" value="1"/>
</dbReference>
<dbReference type="Proteomes" id="UP000726777">
    <property type="component" value="Unassembled WGS sequence"/>
</dbReference>
<dbReference type="EMBL" id="JACVHL010000008">
    <property type="protein sequence ID" value="MCC3805431.1"/>
    <property type="molecule type" value="Genomic_DNA"/>
</dbReference>
<dbReference type="EMBL" id="CP097356">
    <property type="protein sequence ID" value="UYV28321.1"/>
    <property type="molecule type" value="Genomic_DNA"/>
</dbReference>
<dbReference type="Proteomes" id="UP000518904">
    <property type="component" value="Unassembled WGS sequence"/>
</dbReference>
<evidence type="ECO:0000313" key="6">
    <source>
        <dbReference type="EMBL" id="NMU83388.1"/>
    </source>
</evidence>
<evidence type="ECO:0000313" key="3">
    <source>
        <dbReference type="EMBL" id="KOY32720.1"/>
    </source>
</evidence>
<dbReference type="PANTHER" id="PTHR37941">
    <property type="entry name" value="FUMARASE E-RELATED"/>
    <property type="match status" value="1"/>
</dbReference>
<dbReference type="NCBIfam" id="NF007455">
    <property type="entry name" value="PRK10022.1"/>
    <property type="match status" value="1"/>
</dbReference>
<reference evidence="2" key="6">
    <citation type="submission" date="2019-12" db="EMBL/GenBank/DDBJ databases">
        <authorList>
            <consortium name="NCBI Pathogen Detection Project"/>
        </authorList>
    </citation>
    <scope>NUCLEOTIDE SEQUENCE</scope>
    <source>
        <strain evidence="2">1930</strain>
    </source>
</reference>
<dbReference type="EMBL" id="LHQV01000015">
    <property type="protein sequence ID" value="OQJ99233.1"/>
    <property type="molecule type" value="Genomic_DNA"/>
</dbReference>
<evidence type="ECO:0000313" key="8">
    <source>
        <dbReference type="EMBL" id="QHH11256.1"/>
    </source>
</evidence>
<evidence type="ECO:0000313" key="5">
    <source>
        <dbReference type="EMBL" id="NMU25785.1"/>
    </source>
</evidence>
<dbReference type="Proteomes" id="UP000464718">
    <property type="component" value="Chromosome ii"/>
</dbReference>
<reference evidence="2" key="3">
    <citation type="journal article" date="2018" name="Genome Biol.">
        <title>SKESA: strategic k-mer extension for scrupulous assemblies.</title>
        <authorList>
            <person name="Souvorov A."/>
            <person name="Agarwala R."/>
            <person name="Lipman D.J."/>
        </authorList>
    </citation>
    <scope>NUCLEOTIDE SEQUENCE</scope>
    <source>
        <strain evidence="2">1930</strain>
    </source>
</reference>
<evidence type="ECO:0000313" key="13">
    <source>
        <dbReference type="Proteomes" id="UP000191946"/>
    </source>
</evidence>
<dbReference type="Gene3D" id="1.20.120.330">
    <property type="entry name" value="Nucleotidyltransferases domain 2"/>
    <property type="match status" value="1"/>
</dbReference>
<protein>
    <submittedName>
        <fullName evidence="2 11">Transcriptional regulator</fullName>
    </submittedName>
</protein>
<dbReference type="EMBL" id="JABCLB010001107">
    <property type="protein sequence ID" value="NMU83388.1"/>
    <property type="molecule type" value="Genomic_DNA"/>
</dbReference>
<dbReference type="Proteomes" id="UP000037697">
    <property type="component" value="Unassembled WGS sequence"/>
</dbReference>
<evidence type="ECO:0000313" key="17">
    <source>
        <dbReference type="Proteomes" id="UP000555836"/>
    </source>
</evidence>
<evidence type="ECO:0000313" key="2">
    <source>
        <dbReference type="EMBL" id="HAS6680852.1"/>
    </source>
</evidence>
<reference evidence="9 14" key="5">
    <citation type="submission" date="2019-08" db="EMBL/GenBank/DDBJ databases">
        <title>Emerging of two pre-pandemic pathogenic O4:KUT lineages of Vibrio parahaemolyticus in coastal eastern China.</title>
        <authorList>
            <person name="Yu H."/>
        </authorList>
    </citation>
    <scope>NUCLEOTIDE SEQUENCE [LARGE SCALE GENOMIC DNA]</scope>
    <source>
        <strain evidence="9 14">HZ17-383</strain>
    </source>
</reference>
<dbReference type="InterPro" id="IPR038026">
    <property type="entry name" value="MtlR-like_sf"/>
</dbReference>
<evidence type="ECO:0000313" key="7">
    <source>
        <dbReference type="EMBL" id="OQJ99233.1"/>
    </source>
</evidence>
<evidence type="ECO:0000313" key="11">
    <source>
        <dbReference type="EMBL" id="WAT92663.1"/>
    </source>
</evidence>
<dbReference type="Proteomes" id="UP000856022">
    <property type="component" value="Unassembled WGS sequence"/>
</dbReference>
<evidence type="ECO:0000313" key="16">
    <source>
        <dbReference type="Proteomes" id="UP000518904"/>
    </source>
</evidence>
<dbReference type="EMBL" id="LIRS01000067">
    <property type="protein sequence ID" value="KOY32720.1"/>
    <property type="molecule type" value="Genomic_DNA"/>
</dbReference>
<reference evidence="16 17" key="7">
    <citation type="submission" date="2020-04" db="EMBL/GenBank/DDBJ databases">
        <title>Whole-genome sequencing of Vibrio spp. from China reveals different genetic environments of blaCTX-M-14 among diverse lineages.</title>
        <authorList>
            <person name="Zheng Z."/>
            <person name="Ye L."/>
            <person name="Chen S."/>
        </authorList>
    </citation>
    <scope>NUCLEOTIDE SEQUENCE [LARGE SCALE GENOMIC DNA]</scope>
    <source>
        <strain evidence="6 16">Vb0551</strain>
        <strain evidence="5 17">Vb0574</strain>
    </source>
</reference>
<dbReference type="EMBL" id="DACQKT010000003">
    <property type="protein sequence ID" value="HAS6677071.1"/>
    <property type="molecule type" value="Genomic_DNA"/>
</dbReference>
<accession>A0A072JB94</accession>
<evidence type="ECO:0000313" key="12">
    <source>
        <dbReference type="Proteomes" id="UP000037697"/>
    </source>
</evidence>